<evidence type="ECO:0000256" key="6">
    <source>
        <dbReference type="ARBA" id="ARBA00012159"/>
    </source>
</evidence>
<evidence type="ECO:0000313" key="20">
    <source>
        <dbReference type="Proteomes" id="UP000823821"/>
    </source>
</evidence>
<keyword evidence="13 16" id="KW-0411">Iron-sulfur</keyword>
<feature type="binding site" evidence="16">
    <location>
        <position position="297"/>
    </location>
    <ligand>
        <name>[3Fe-4S] cluster</name>
        <dbReference type="ChEBI" id="CHEBI:21137"/>
    </ligand>
</feature>
<dbReference type="GO" id="GO:0051539">
    <property type="term" value="F:4 iron, 4 sulfur cluster binding"/>
    <property type="evidence" value="ECO:0007669"/>
    <property type="project" value="UniProtKB-KW"/>
</dbReference>
<dbReference type="InterPro" id="IPR001821">
    <property type="entry name" value="NiFe_hydrogenase_ssu"/>
</dbReference>
<evidence type="ECO:0000256" key="3">
    <source>
        <dbReference type="ARBA" id="ARBA00004418"/>
    </source>
</evidence>
<evidence type="ECO:0000256" key="12">
    <source>
        <dbReference type="ARBA" id="ARBA00023004"/>
    </source>
</evidence>
<keyword evidence="14 16" id="KW-0003">3Fe-4S</keyword>
<feature type="binding site" evidence="16">
    <location>
        <position position="300"/>
    </location>
    <ligand>
        <name>[3Fe-4S] cluster</name>
        <dbReference type="ChEBI" id="CHEBI:21137"/>
    </ligand>
</feature>
<dbReference type="Pfam" id="PF01058">
    <property type="entry name" value="Oxidored_q6"/>
    <property type="match status" value="1"/>
</dbReference>
<proteinExistence type="inferred from homology"/>
<dbReference type="EC" id="1.12.2.1" evidence="6"/>
<sequence>MRIAVGLGKQDAEQRLDGAGVSRRDFMKFCTAVAVTMGMGPAFAPQVAAALTGKRPSVVYLHFAECTGCSEAVLRTYKPFLDTLILDTISLDYHETIMAAAGEAAEDALNKAVESPDSFICIVEGAIPTADMGKFGYVAGHTMYDIGKRILPKAKAVITMGTCAAFGGVQAAKPNPTQAKGVNDCYADLGIKAINIPGCPPNPLNLVGTIVAFLQGKEIELDDNGRPTMFYGQSVHDQCERLKHFEAGEFAPSFNSEEARKGWCLYQLGCKGPSTFNNCPKALFNETNWPVRAGHPCIGCSEPNFWDDLSPFYQN</sequence>
<dbReference type="GO" id="GO:0008901">
    <property type="term" value="F:ferredoxin hydrogenase activity"/>
    <property type="evidence" value="ECO:0007669"/>
    <property type="project" value="InterPro"/>
</dbReference>
<reference evidence="19" key="2">
    <citation type="submission" date="2021-04" db="EMBL/GenBank/DDBJ databases">
        <authorList>
            <person name="Gilroy R."/>
        </authorList>
    </citation>
    <scope>NUCLEOTIDE SEQUENCE</scope>
    <source>
        <strain evidence="19">5032</strain>
    </source>
</reference>
<evidence type="ECO:0000256" key="1">
    <source>
        <dbReference type="ARBA" id="ARBA00001927"/>
    </source>
</evidence>
<feature type="domain" description="NADH:ubiquinone oxidoreductase-like 20kDa subunit" evidence="17">
    <location>
        <begin position="66"/>
        <end position="212"/>
    </location>
</feature>
<dbReference type="AlphaFoldDB" id="A0A9D2HPW1"/>
<organism evidence="19 20">
    <name type="scientific">Candidatus Desulfovibrio intestinavium</name>
    <dbReference type="NCBI Taxonomy" id="2838534"/>
    <lineage>
        <taxon>Bacteria</taxon>
        <taxon>Pseudomonadati</taxon>
        <taxon>Thermodesulfobacteriota</taxon>
        <taxon>Desulfovibrionia</taxon>
        <taxon>Desulfovibrionales</taxon>
        <taxon>Desulfovibrionaceae</taxon>
        <taxon>Desulfovibrio</taxon>
    </lineage>
</organism>
<accession>A0A9D2HPW1</accession>
<dbReference type="SUPFAM" id="SSF56770">
    <property type="entry name" value="HydA/Nqo6-like"/>
    <property type="match status" value="1"/>
</dbReference>
<dbReference type="PIRSF" id="PIRSF000310">
    <property type="entry name" value="NiFe_hyd_ssu"/>
    <property type="match status" value="1"/>
</dbReference>
<evidence type="ECO:0000256" key="14">
    <source>
        <dbReference type="ARBA" id="ARBA00023291"/>
    </source>
</evidence>
<evidence type="ECO:0000256" key="15">
    <source>
        <dbReference type="ARBA" id="ARBA00029307"/>
    </source>
</evidence>
<comment type="catalytic activity">
    <reaction evidence="15">
        <text>2 Fe(III)-[cytochrome c3] + H2 = 2 Fe(II)-[cytochrome c3] + 2 H(+)</text>
        <dbReference type="Rhea" id="RHEA:20625"/>
        <dbReference type="Rhea" id="RHEA-COMP:11576"/>
        <dbReference type="Rhea" id="RHEA-COMP:11577"/>
        <dbReference type="ChEBI" id="CHEBI:15378"/>
        <dbReference type="ChEBI" id="CHEBI:18276"/>
        <dbReference type="ChEBI" id="CHEBI:29033"/>
        <dbReference type="ChEBI" id="CHEBI:29034"/>
        <dbReference type="EC" id="1.12.2.1"/>
    </reaction>
</comment>
<feature type="binding site" evidence="16">
    <location>
        <position position="236"/>
    </location>
    <ligand>
        <name>[4Fe-4S] cluster</name>
        <dbReference type="ChEBI" id="CHEBI:49883"/>
        <label>2</label>
    </ligand>
</feature>
<dbReference type="InterPro" id="IPR006311">
    <property type="entry name" value="TAT_signal"/>
</dbReference>
<dbReference type="InterPro" id="IPR037148">
    <property type="entry name" value="NiFe-Hase_small_C_sf"/>
</dbReference>
<feature type="binding site" evidence="16">
    <location>
        <position position="69"/>
    </location>
    <ligand>
        <name>[4Fe-4S] cluster</name>
        <dbReference type="ChEBI" id="CHEBI:49883"/>
        <label>1</label>
    </ligand>
</feature>
<dbReference type="PANTHER" id="PTHR30013:SF7">
    <property type="entry name" value="HYDROGENASE-2 SMALL CHAIN"/>
    <property type="match status" value="1"/>
</dbReference>
<feature type="binding site" evidence="16">
    <location>
        <position position="264"/>
    </location>
    <ligand>
        <name>[4Fe-4S] cluster</name>
        <dbReference type="ChEBI" id="CHEBI:49883"/>
        <label>2</label>
    </ligand>
</feature>
<comment type="cofactor">
    <cofactor evidence="1">
        <name>[3Fe-4S] cluster</name>
        <dbReference type="ChEBI" id="CHEBI:21137"/>
    </cofactor>
</comment>
<name>A0A9D2HPW1_9BACT</name>
<evidence type="ECO:0000256" key="16">
    <source>
        <dbReference type="PIRSR" id="PIRSR000310-1"/>
    </source>
</evidence>
<dbReference type="GO" id="GO:0009375">
    <property type="term" value="C:ferredoxin hydrogenase complex"/>
    <property type="evidence" value="ECO:0007669"/>
    <property type="project" value="InterPro"/>
</dbReference>
<reference evidence="19" key="1">
    <citation type="journal article" date="2021" name="PeerJ">
        <title>Extensive microbial diversity within the chicken gut microbiome revealed by metagenomics and culture.</title>
        <authorList>
            <person name="Gilroy R."/>
            <person name="Ravi A."/>
            <person name="Getino M."/>
            <person name="Pursley I."/>
            <person name="Horton D.L."/>
            <person name="Alikhan N.F."/>
            <person name="Baker D."/>
            <person name="Gharbi K."/>
            <person name="Hall N."/>
            <person name="Watson M."/>
            <person name="Adriaenssens E.M."/>
            <person name="Foster-Nyarko E."/>
            <person name="Jarju S."/>
            <person name="Secka A."/>
            <person name="Antonio M."/>
            <person name="Oren A."/>
            <person name="Chaudhuri R.R."/>
            <person name="La Ragione R."/>
            <person name="Hildebrand F."/>
            <person name="Pallen M.J."/>
        </authorList>
    </citation>
    <scope>NUCLEOTIDE SEQUENCE</scope>
    <source>
        <strain evidence="19">5032</strain>
    </source>
</reference>
<dbReference type="InterPro" id="IPR006137">
    <property type="entry name" value="NADH_UbQ_OxRdtase-like_20kDa"/>
</dbReference>
<dbReference type="PROSITE" id="PS51318">
    <property type="entry name" value="TAT"/>
    <property type="match status" value="1"/>
</dbReference>
<dbReference type="GO" id="GO:0016020">
    <property type="term" value="C:membrane"/>
    <property type="evidence" value="ECO:0007669"/>
    <property type="project" value="TreeGrafter"/>
</dbReference>
<evidence type="ECO:0000256" key="8">
    <source>
        <dbReference type="ARBA" id="ARBA00022723"/>
    </source>
</evidence>
<keyword evidence="10" id="KW-0574">Periplasm</keyword>
<evidence type="ECO:0000256" key="7">
    <source>
        <dbReference type="ARBA" id="ARBA00022485"/>
    </source>
</evidence>
<dbReference type="NCBIfam" id="TIGR00391">
    <property type="entry name" value="hydA"/>
    <property type="match status" value="1"/>
</dbReference>
<evidence type="ECO:0000259" key="17">
    <source>
        <dbReference type="Pfam" id="PF01058"/>
    </source>
</evidence>
<feature type="binding site" evidence="16">
    <location>
        <position position="270"/>
    </location>
    <ligand>
        <name>[4Fe-4S] cluster</name>
        <dbReference type="ChEBI" id="CHEBI:49883"/>
        <label>2</label>
    </ligand>
</feature>
<evidence type="ECO:0000256" key="4">
    <source>
        <dbReference type="ARBA" id="ARBA00006605"/>
    </source>
</evidence>
<evidence type="ECO:0000313" key="19">
    <source>
        <dbReference type="EMBL" id="HJA79613.1"/>
    </source>
</evidence>
<dbReference type="PRINTS" id="PR00614">
    <property type="entry name" value="NIHGNASESMLL"/>
</dbReference>
<dbReference type="NCBIfam" id="TIGR01409">
    <property type="entry name" value="TAT_signal_seq"/>
    <property type="match status" value="1"/>
</dbReference>
<feature type="binding site" evidence="16">
    <location>
        <position position="66"/>
    </location>
    <ligand>
        <name>[4Fe-4S] cluster</name>
        <dbReference type="ChEBI" id="CHEBI:49883"/>
        <label>1</label>
    </ligand>
</feature>
<comment type="cofactor">
    <cofactor evidence="2">
        <name>[4Fe-4S] cluster</name>
        <dbReference type="ChEBI" id="CHEBI:49883"/>
    </cofactor>
</comment>
<comment type="subunit">
    <text evidence="5">Heterodimer of a large and a small subunit.</text>
</comment>
<dbReference type="GO" id="GO:0009061">
    <property type="term" value="P:anaerobic respiration"/>
    <property type="evidence" value="ECO:0007669"/>
    <property type="project" value="TreeGrafter"/>
</dbReference>
<feature type="binding site" evidence="16">
    <location>
        <position position="239"/>
    </location>
    <ligand>
        <name>[4Fe-4S] cluster</name>
        <dbReference type="ChEBI" id="CHEBI:49883"/>
        <label>2</label>
    </ligand>
</feature>
<keyword evidence="8 16" id="KW-0479">Metal-binding</keyword>
<dbReference type="PANTHER" id="PTHR30013">
    <property type="entry name" value="NIFE / NIFESE HYDROGENASE SMALL SUBUNIT FAMILY MEMBER"/>
    <property type="match status" value="1"/>
</dbReference>
<comment type="similarity">
    <text evidence="4">Belongs to the [NiFe]/[NiFeSe] hydrogenase small subunit family.</text>
</comment>
<dbReference type="GO" id="GO:0044569">
    <property type="term" value="C:[Ni-Fe] hydrogenase complex"/>
    <property type="evidence" value="ECO:0007669"/>
    <property type="project" value="TreeGrafter"/>
</dbReference>
<dbReference type="GO" id="GO:0051538">
    <property type="term" value="F:3 iron, 4 sulfur cluster binding"/>
    <property type="evidence" value="ECO:0007669"/>
    <property type="project" value="UniProtKB-KW"/>
</dbReference>
<keyword evidence="11" id="KW-0560">Oxidoreductase</keyword>
<feature type="binding site" evidence="16">
    <location>
        <position position="163"/>
    </location>
    <ligand>
        <name>[4Fe-4S] cluster</name>
        <dbReference type="ChEBI" id="CHEBI:49883"/>
        <label>1</label>
    </ligand>
</feature>
<dbReference type="GO" id="GO:0047806">
    <property type="term" value="F:cytochrome-c3 hydrogenase activity"/>
    <property type="evidence" value="ECO:0007669"/>
    <property type="project" value="UniProtKB-EC"/>
</dbReference>
<evidence type="ECO:0000256" key="13">
    <source>
        <dbReference type="ARBA" id="ARBA00023014"/>
    </source>
</evidence>
<dbReference type="InterPro" id="IPR027394">
    <property type="entry name" value="Cytochrome-c3_hydrogenase_C"/>
</dbReference>
<evidence type="ECO:0000256" key="11">
    <source>
        <dbReference type="ARBA" id="ARBA00023002"/>
    </source>
</evidence>
<dbReference type="InterPro" id="IPR019546">
    <property type="entry name" value="TAT_signal_bac_arc"/>
</dbReference>
<evidence type="ECO:0000256" key="5">
    <source>
        <dbReference type="ARBA" id="ARBA00011771"/>
    </source>
</evidence>
<keyword evidence="7 16" id="KW-0004">4Fe-4S</keyword>
<gene>
    <name evidence="19" type="ORF">H9784_08645</name>
</gene>
<dbReference type="Pfam" id="PF14720">
    <property type="entry name" value="NiFe_hyd_SSU_C"/>
    <property type="match status" value="1"/>
</dbReference>
<feature type="domain" description="Cytochrome-c3 hydrogenase C-terminal" evidence="18">
    <location>
        <begin position="231"/>
        <end position="313"/>
    </location>
</feature>
<keyword evidence="12 16" id="KW-0408">Iron</keyword>
<comment type="subcellular location">
    <subcellularLocation>
        <location evidence="3">Periplasm</location>
    </subcellularLocation>
</comment>
<dbReference type="GO" id="GO:0042597">
    <property type="term" value="C:periplasmic space"/>
    <property type="evidence" value="ECO:0007669"/>
    <property type="project" value="UniProtKB-SubCell"/>
</dbReference>
<protein>
    <recommendedName>
        <fullName evidence="6">cytochrome-c3 hydrogenase</fullName>
        <ecNumber evidence="6">1.12.2.1</ecNumber>
    </recommendedName>
</protein>
<evidence type="ECO:0000256" key="10">
    <source>
        <dbReference type="ARBA" id="ARBA00022764"/>
    </source>
</evidence>
<dbReference type="InterPro" id="IPR037024">
    <property type="entry name" value="NiFe_Hase_small_N_sf"/>
</dbReference>
<dbReference type="EMBL" id="DWZD01000047">
    <property type="protein sequence ID" value="HJA79613.1"/>
    <property type="molecule type" value="Genomic_DNA"/>
</dbReference>
<feature type="binding site" evidence="16">
    <location>
        <position position="279"/>
    </location>
    <ligand>
        <name>[3Fe-4S] cluster</name>
        <dbReference type="ChEBI" id="CHEBI:21137"/>
    </ligand>
</feature>
<dbReference type="Proteomes" id="UP000823821">
    <property type="component" value="Unassembled WGS sequence"/>
</dbReference>
<dbReference type="Gene3D" id="3.40.50.700">
    <property type="entry name" value="NADH:ubiquinone oxidoreductase-like, 20kDa subunit"/>
    <property type="match status" value="1"/>
</dbReference>
<dbReference type="GO" id="GO:0009055">
    <property type="term" value="F:electron transfer activity"/>
    <property type="evidence" value="ECO:0007669"/>
    <property type="project" value="TreeGrafter"/>
</dbReference>
<evidence type="ECO:0000256" key="2">
    <source>
        <dbReference type="ARBA" id="ARBA00001966"/>
    </source>
</evidence>
<keyword evidence="9" id="KW-0732">Signal</keyword>
<comment type="caution">
    <text evidence="19">The sequence shown here is derived from an EMBL/GenBank/DDBJ whole genome shotgun (WGS) entry which is preliminary data.</text>
</comment>
<evidence type="ECO:0000256" key="9">
    <source>
        <dbReference type="ARBA" id="ARBA00022729"/>
    </source>
</evidence>
<evidence type="ECO:0000259" key="18">
    <source>
        <dbReference type="Pfam" id="PF14720"/>
    </source>
</evidence>
<dbReference type="GO" id="GO:0046872">
    <property type="term" value="F:metal ion binding"/>
    <property type="evidence" value="ECO:0007669"/>
    <property type="project" value="UniProtKB-KW"/>
</dbReference>
<dbReference type="Gene3D" id="4.10.480.10">
    <property type="entry name" value="Cytochrome-c3 hydrogenase, C-terminal domain"/>
    <property type="match status" value="1"/>
</dbReference>
<feature type="binding site" evidence="16">
    <location>
        <position position="199"/>
    </location>
    <ligand>
        <name>[4Fe-4S] cluster</name>
        <dbReference type="ChEBI" id="CHEBI:49883"/>
        <label>1</label>
    </ligand>
</feature>